<feature type="compositionally biased region" description="Polar residues" evidence="1">
    <location>
        <begin position="201"/>
        <end position="219"/>
    </location>
</feature>
<keyword evidence="3" id="KW-1185">Reference proteome</keyword>
<dbReference type="EMBL" id="JAAAJA010000039">
    <property type="protein sequence ID" value="KAG0265020.1"/>
    <property type="molecule type" value="Genomic_DNA"/>
</dbReference>
<feature type="compositionally biased region" description="Low complexity" evidence="1">
    <location>
        <begin position="70"/>
        <end position="82"/>
    </location>
</feature>
<reference evidence="2" key="1">
    <citation type="journal article" date="2020" name="Fungal Divers.">
        <title>Resolving the Mortierellaceae phylogeny through synthesis of multi-gene phylogenetics and phylogenomics.</title>
        <authorList>
            <person name="Vandepol N."/>
            <person name="Liber J."/>
            <person name="Desiro A."/>
            <person name="Na H."/>
            <person name="Kennedy M."/>
            <person name="Barry K."/>
            <person name="Grigoriev I.V."/>
            <person name="Miller A.N."/>
            <person name="O'Donnell K."/>
            <person name="Stajich J.E."/>
            <person name="Bonito G."/>
        </authorList>
    </citation>
    <scope>NUCLEOTIDE SEQUENCE</scope>
    <source>
        <strain evidence="2">KOD948</strain>
    </source>
</reference>
<feature type="region of interest" description="Disordered" evidence="1">
    <location>
        <begin position="162"/>
        <end position="219"/>
    </location>
</feature>
<dbReference type="AlphaFoldDB" id="A0A9P6U9A8"/>
<feature type="compositionally biased region" description="Low complexity" evidence="1">
    <location>
        <begin position="90"/>
        <end position="113"/>
    </location>
</feature>
<feature type="compositionally biased region" description="Low complexity" evidence="1">
    <location>
        <begin position="174"/>
        <end position="200"/>
    </location>
</feature>
<comment type="caution">
    <text evidence="2">The sequence shown here is derived from an EMBL/GenBank/DDBJ whole genome shotgun (WGS) entry which is preliminary data.</text>
</comment>
<organism evidence="2 3">
    <name type="scientific">Mortierella polycephala</name>
    <dbReference type="NCBI Taxonomy" id="41804"/>
    <lineage>
        <taxon>Eukaryota</taxon>
        <taxon>Fungi</taxon>
        <taxon>Fungi incertae sedis</taxon>
        <taxon>Mucoromycota</taxon>
        <taxon>Mortierellomycotina</taxon>
        <taxon>Mortierellomycetes</taxon>
        <taxon>Mortierellales</taxon>
        <taxon>Mortierellaceae</taxon>
        <taxon>Mortierella</taxon>
    </lineage>
</organism>
<evidence type="ECO:0000313" key="3">
    <source>
        <dbReference type="Proteomes" id="UP000726737"/>
    </source>
</evidence>
<sequence>MAFTPPITFPTSPFHSLKIAEPITQKSPAAKRRVRFTFGYQRPDSRRLSTASLPPSPSGTFTFSDAPAKSSSPLITSTSLSSVDPTKYTAPASTCTASPCSTPSSSSEIRSSIPVRSSSITASTFSRSTSPAFFAPSRSTSRCKAHQHNYIAFTGSLDHRTMTRSHSTVKRTRSVSSASSTSTATSSAATFCPPSTSASTNEVNETQMPLSTDDLSSPSEPLLATKSNTVNERSAFLTSAPVRSRVQITPRFKNATPILITPSLSSPSATITTGSSSTSAKRCIFHFGVNLEKRRWSNDSTRGLHGAPSLFLSNPAEYTDLENDEQHRHYSYDNDNSNDNDNKQKKVMSKKKRRCPTLALFSFMLRK</sequence>
<feature type="compositionally biased region" description="Polar residues" evidence="1">
    <location>
        <begin position="48"/>
        <end position="63"/>
    </location>
</feature>
<feature type="region of interest" description="Disordered" evidence="1">
    <location>
        <begin position="328"/>
        <end position="352"/>
    </location>
</feature>
<name>A0A9P6U9A8_9FUNG</name>
<gene>
    <name evidence="2" type="ORF">BG011_005587</name>
</gene>
<feature type="region of interest" description="Disordered" evidence="1">
    <location>
        <begin position="38"/>
        <end position="113"/>
    </location>
</feature>
<proteinExistence type="predicted"/>
<evidence type="ECO:0000313" key="2">
    <source>
        <dbReference type="EMBL" id="KAG0265020.1"/>
    </source>
</evidence>
<dbReference type="OrthoDB" id="2436875at2759"/>
<accession>A0A9P6U9A8</accession>
<dbReference type="Proteomes" id="UP000726737">
    <property type="component" value="Unassembled WGS sequence"/>
</dbReference>
<protein>
    <submittedName>
        <fullName evidence="2">Uncharacterized protein</fullName>
    </submittedName>
</protein>
<evidence type="ECO:0000256" key="1">
    <source>
        <dbReference type="SAM" id="MobiDB-lite"/>
    </source>
</evidence>